<dbReference type="EMBL" id="JRMB01000005">
    <property type="protein sequence ID" value="KGF62097.1"/>
    <property type="molecule type" value="Genomic_DNA"/>
</dbReference>
<protein>
    <recommendedName>
        <fullName evidence="4">Lipoprotein</fullName>
    </recommendedName>
</protein>
<name>A0A9X0EA94_9PSED</name>
<evidence type="ECO:0000313" key="2">
    <source>
        <dbReference type="EMBL" id="KGF62097.1"/>
    </source>
</evidence>
<dbReference type="PROSITE" id="PS51257">
    <property type="entry name" value="PROKAR_LIPOPROTEIN"/>
    <property type="match status" value="1"/>
</dbReference>
<dbReference type="OrthoDB" id="6626868at2"/>
<dbReference type="AlphaFoldDB" id="A0A9X0EA94"/>
<organism evidence="2 3">
    <name type="scientific">Pseudomonas lutea</name>
    <dbReference type="NCBI Taxonomy" id="243924"/>
    <lineage>
        <taxon>Bacteria</taxon>
        <taxon>Pseudomonadati</taxon>
        <taxon>Pseudomonadota</taxon>
        <taxon>Gammaproteobacteria</taxon>
        <taxon>Pseudomonadales</taxon>
        <taxon>Pseudomonadaceae</taxon>
        <taxon>Pseudomonas</taxon>
    </lineage>
</organism>
<evidence type="ECO:0000313" key="3">
    <source>
        <dbReference type="Proteomes" id="UP000029719"/>
    </source>
</evidence>
<feature type="coiled-coil region" evidence="1">
    <location>
        <begin position="23"/>
        <end position="50"/>
    </location>
</feature>
<dbReference type="Proteomes" id="UP000029719">
    <property type="component" value="Unassembled WGS sequence"/>
</dbReference>
<gene>
    <name evidence="2" type="ORF">LT42_25410</name>
</gene>
<reference evidence="2 3" key="1">
    <citation type="submission" date="2014-09" db="EMBL/GenBank/DDBJ databases">
        <title>Genome sequence of Pseudomonas lutea strain DSM 17257T.</title>
        <authorList>
            <person name="Kwak Y."/>
            <person name="Shin J.-H."/>
        </authorList>
    </citation>
    <scope>NUCLEOTIDE SEQUENCE [LARGE SCALE GENOMIC DNA]</scope>
    <source>
        <strain evidence="2 3">DSM 17257</strain>
    </source>
</reference>
<accession>A0A9X0EA94</accession>
<evidence type="ECO:0000256" key="1">
    <source>
        <dbReference type="SAM" id="Coils"/>
    </source>
</evidence>
<keyword evidence="1" id="KW-0175">Coiled coil</keyword>
<comment type="caution">
    <text evidence="2">The sequence shown here is derived from an EMBL/GenBank/DDBJ whole genome shotgun (WGS) entry which is preliminary data.</text>
</comment>
<dbReference type="RefSeq" id="WP_037019400.1">
    <property type="nucleotide sequence ID" value="NZ_JRMB01000005.1"/>
</dbReference>
<sequence length="103" mass="11460">MKALFATAAVCIVLTGCASSSDMDRANIQIKSMEEQMTAQDMRVQRLEQSREARVQQDLAQYCFLGTQMFSEGAYYAGKTCTRKAGTMVYQGGKPVVYPLAWQ</sequence>
<evidence type="ECO:0008006" key="4">
    <source>
        <dbReference type="Google" id="ProtNLM"/>
    </source>
</evidence>
<proteinExistence type="predicted"/>